<evidence type="ECO:0000256" key="1">
    <source>
        <dbReference type="SAM" id="MobiDB-lite"/>
    </source>
</evidence>
<comment type="caution">
    <text evidence="3">The sequence shown here is derived from an EMBL/GenBank/DDBJ whole genome shotgun (WGS) entry which is preliminary data.</text>
</comment>
<dbReference type="EMBL" id="JBHTBH010000011">
    <property type="protein sequence ID" value="MFC7330220.1"/>
    <property type="molecule type" value="Genomic_DNA"/>
</dbReference>
<proteinExistence type="predicted"/>
<evidence type="ECO:0000259" key="2">
    <source>
        <dbReference type="Pfam" id="PF04149"/>
    </source>
</evidence>
<reference evidence="4" key="1">
    <citation type="journal article" date="2019" name="Int. J. Syst. Evol. Microbiol.">
        <title>The Global Catalogue of Microorganisms (GCM) 10K type strain sequencing project: providing services to taxonomists for standard genome sequencing and annotation.</title>
        <authorList>
            <consortium name="The Broad Institute Genomics Platform"/>
            <consortium name="The Broad Institute Genome Sequencing Center for Infectious Disease"/>
            <person name="Wu L."/>
            <person name="Ma J."/>
        </authorList>
    </citation>
    <scope>NUCLEOTIDE SEQUENCE [LARGE SCALE GENOMIC DNA]</scope>
    <source>
        <strain evidence="4">CGMCC 4.7382</strain>
    </source>
</reference>
<feature type="region of interest" description="Disordered" evidence="1">
    <location>
        <begin position="1"/>
        <end position="26"/>
    </location>
</feature>
<dbReference type="InterPro" id="IPR007278">
    <property type="entry name" value="DUF397"/>
</dbReference>
<organism evidence="3 4">
    <name type="scientific">Marinactinospora rubrisoli</name>
    <dbReference type="NCBI Taxonomy" id="2715399"/>
    <lineage>
        <taxon>Bacteria</taxon>
        <taxon>Bacillati</taxon>
        <taxon>Actinomycetota</taxon>
        <taxon>Actinomycetes</taxon>
        <taxon>Streptosporangiales</taxon>
        <taxon>Nocardiopsidaceae</taxon>
        <taxon>Marinactinospora</taxon>
    </lineage>
</organism>
<accession>A0ABW2KLJ4</accession>
<keyword evidence="4" id="KW-1185">Reference proteome</keyword>
<sequence>MSTDQTAPTDGTEHLTDGGAAPPVQSWGDTALFWRKSSHSDGPDANCAEVAMIPAGKVALRDSKRPAAAVLPLSGAAWRAFVAALKHGRFD</sequence>
<dbReference type="RefSeq" id="WP_379872869.1">
    <property type="nucleotide sequence ID" value="NZ_JBHTBH010000011.1"/>
</dbReference>
<feature type="domain" description="DUF397" evidence="2">
    <location>
        <begin position="34"/>
        <end position="86"/>
    </location>
</feature>
<dbReference type="Proteomes" id="UP001596540">
    <property type="component" value="Unassembled WGS sequence"/>
</dbReference>
<name>A0ABW2KLJ4_9ACTN</name>
<gene>
    <name evidence="3" type="ORF">ACFQRF_21070</name>
</gene>
<protein>
    <submittedName>
        <fullName evidence="3">DUF397 domain-containing protein</fullName>
    </submittedName>
</protein>
<dbReference type="Pfam" id="PF04149">
    <property type="entry name" value="DUF397"/>
    <property type="match status" value="1"/>
</dbReference>
<evidence type="ECO:0000313" key="4">
    <source>
        <dbReference type="Proteomes" id="UP001596540"/>
    </source>
</evidence>
<evidence type="ECO:0000313" key="3">
    <source>
        <dbReference type="EMBL" id="MFC7330220.1"/>
    </source>
</evidence>